<evidence type="ECO:0000256" key="3">
    <source>
        <dbReference type="ARBA" id="ARBA00006536"/>
    </source>
</evidence>
<dbReference type="GO" id="GO:0015031">
    <property type="term" value="P:protein transport"/>
    <property type="evidence" value="ECO:0007669"/>
    <property type="project" value="UniProtKB-KW"/>
</dbReference>
<keyword evidence="5" id="KW-0460">Magnesium</keyword>
<dbReference type="GO" id="GO:0030906">
    <property type="term" value="C:retromer, cargo-selective complex"/>
    <property type="evidence" value="ECO:0007669"/>
    <property type="project" value="InterPro"/>
</dbReference>
<dbReference type="Gene3D" id="1.25.40.660">
    <property type="entry name" value="Vacuolar protein sorting-associated protein 35, helical subcomplex Vps35-C"/>
    <property type="match status" value="1"/>
</dbReference>
<evidence type="ECO:0000313" key="10">
    <source>
        <dbReference type="Proteomes" id="UP000233837"/>
    </source>
</evidence>
<name>A0A2I0WQJ6_9ASPA</name>
<keyword evidence="8" id="KW-0732">Signal</keyword>
<dbReference type="InterPro" id="IPR023298">
    <property type="entry name" value="ATPase_P-typ_TM_dom_sf"/>
</dbReference>
<dbReference type="EMBL" id="KZ502483">
    <property type="protein sequence ID" value="PKU77930.1"/>
    <property type="molecule type" value="Genomic_DNA"/>
</dbReference>
<dbReference type="GO" id="GO:0005388">
    <property type="term" value="F:P-type calcium transporter activity"/>
    <property type="evidence" value="ECO:0007669"/>
    <property type="project" value="TreeGrafter"/>
</dbReference>
<dbReference type="PANTHER" id="PTHR24093:SF369">
    <property type="entry name" value="CALCIUM-TRANSPORTING ATPASE"/>
    <property type="match status" value="1"/>
</dbReference>
<comment type="subcellular location">
    <subcellularLocation>
        <location evidence="1">Endomembrane system</location>
        <topology evidence="1">Multi-pass membrane protein</topology>
    </subcellularLocation>
    <subcellularLocation>
        <location evidence="2">Membrane</location>
        <topology evidence="2">Peripheral membrane protein</topology>
    </subcellularLocation>
</comment>
<evidence type="ECO:0000256" key="7">
    <source>
        <dbReference type="ARBA" id="ARBA00023136"/>
    </source>
</evidence>
<reference evidence="9 10" key="2">
    <citation type="journal article" date="2017" name="Nature">
        <title>The Apostasia genome and the evolution of orchids.</title>
        <authorList>
            <person name="Zhang G.Q."/>
            <person name="Liu K.W."/>
            <person name="Li Z."/>
            <person name="Lohaus R."/>
            <person name="Hsiao Y.Y."/>
            <person name="Niu S.C."/>
            <person name="Wang J.Y."/>
            <person name="Lin Y.C."/>
            <person name="Xu Q."/>
            <person name="Chen L.J."/>
            <person name="Yoshida K."/>
            <person name="Fujiwara S."/>
            <person name="Wang Z.W."/>
            <person name="Zhang Y.Q."/>
            <person name="Mitsuda N."/>
            <person name="Wang M."/>
            <person name="Liu G.H."/>
            <person name="Pecoraro L."/>
            <person name="Huang H.X."/>
            <person name="Xiao X.J."/>
            <person name="Lin M."/>
            <person name="Wu X.Y."/>
            <person name="Wu W.L."/>
            <person name="Chen Y.Y."/>
            <person name="Chang S.B."/>
            <person name="Sakamoto S."/>
            <person name="Ohme-Takagi M."/>
            <person name="Yagi M."/>
            <person name="Zeng S.J."/>
            <person name="Shen C.Y."/>
            <person name="Yeh C.M."/>
            <person name="Luo Y.B."/>
            <person name="Tsai W.C."/>
            <person name="Van de Peer Y."/>
            <person name="Liu Z.J."/>
        </authorList>
    </citation>
    <scope>NUCLEOTIDE SEQUENCE [LARGE SCALE GENOMIC DNA]</scope>
    <source>
        <tissue evidence="9">The whole plant</tissue>
    </source>
</reference>
<evidence type="ECO:0000256" key="2">
    <source>
        <dbReference type="ARBA" id="ARBA00004170"/>
    </source>
</evidence>
<dbReference type="Gene3D" id="1.20.1110.10">
    <property type="entry name" value="Calcium-transporting ATPase, transmembrane domain"/>
    <property type="match status" value="1"/>
</dbReference>
<keyword evidence="6" id="KW-0653">Protein transport</keyword>
<accession>A0A2I0WQJ6</accession>
<dbReference type="InterPro" id="IPR005378">
    <property type="entry name" value="Vps35"/>
</dbReference>
<protein>
    <submittedName>
        <fullName evidence="9">Calcium-transporting ATPase 10, plasma membrane-type</fullName>
    </submittedName>
</protein>
<evidence type="ECO:0000256" key="8">
    <source>
        <dbReference type="SAM" id="SignalP"/>
    </source>
</evidence>
<evidence type="ECO:0000256" key="5">
    <source>
        <dbReference type="ARBA" id="ARBA00022842"/>
    </source>
</evidence>
<dbReference type="GO" id="GO:0042147">
    <property type="term" value="P:retrograde transport, endosome to Golgi"/>
    <property type="evidence" value="ECO:0007669"/>
    <property type="project" value="InterPro"/>
</dbReference>
<dbReference type="Proteomes" id="UP000233837">
    <property type="component" value="Unassembled WGS sequence"/>
</dbReference>
<feature type="signal peptide" evidence="8">
    <location>
        <begin position="1"/>
        <end position="19"/>
    </location>
</feature>
<evidence type="ECO:0000256" key="1">
    <source>
        <dbReference type="ARBA" id="ARBA00004127"/>
    </source>
</evidence>
<dbReference type="InterPro" id="IPR042491">
    <property type="entry name" value="Vps35_C"/>
</dbReference>
<evidence type="ECO:0000256" key="6">
    <source>
        <dbReference type="ARBA" id="ARBA00022927"/>
    </source>
</evidence>
<organism evidence="9 10">
    <name type="scientific">Dendrobium catenatum</name>
    <dbReference type="NCBI Taxonomy" id="906689"/>
    <lineage>
        <taxon>Eukaryota</taxon>
        <taxon>Viridiplantae</taxon>
        <taxon>Streptophyta</taxon>
        <taxon>Embryophyta</taxon>
        <taxon>Tracheophyta</taxon>
        <taxon>Spermatophyta</taxon>
        <taxon>Magnoliopsida</taxon>
        <taxon>Liliopsida</taxon>
        <taxon>Asparagales</taxon>
        <taxon>Orchidaceae</taxon>
        <taxon>Epidendroideae</taxon>
        <taxon>Malaxideae</taxon>
        <taxon>Dendrobiinae</taxon>
        <taxon>Dendrobium</taxon>
    </lineage>
</organism>
<dbReference type="AlphaFoldDB" id="A0A2I0WQJ6"/>
<gene>
    <name evidence="9" type="primary">ACA10</name>
    <name evidence="9" type="ORF">MA16_Dca023032</name>
</gene>
<dbReference type="PANTHER" id="PTHR24093">
    <property type="entry name" value="CATION TRANSPORTING ATPASE"/>
    <property type="match status" value="1"/>
</dbReference>
<comment type="similarity">
    <text evidence="3">Belongs to the VPS35 family.</text>
</comment>
<dbReference type="GO" id="GO:0005886">
    <property type="term" value="C:plasma membrane"/>
    <property type="evidence" value="ECO:0007669"/>
    <property type="project" value="TreeGrafter"/>
</dbReference>
<feature type="chain" id="PRO_5014165360" evidence="8">
    <location>
        <begin position="20"/>
        <end position="290"/>
    </location>
</feature>
<evidence type="ECO:0000256" key="4">
    <source>
        <dbReference type="ARBA" id="ARBA00022448"/>
    </source>
</evidence>
<keyword evidence="4" id="KW-0813">Transport</keyword>
<sequence length="290" mass="32038">MNKRTLFLSFLLDAEGLEAEGEGFRPCQVIKEATRSFSLRSNHGGNDGVAAVRNRRWVGPRVGVFSQTLSVLVEGLKAEGFRREAKESKKRLALSLCAQITPETMVWLRQARKKFGLPEKHNDHVVTAVGINIEWGLLMASISKGSGALEWCCCFTGIVTIMVVVVREGLPLAVTLILTYSMKKMMANKALMTVVEAHVGGVKLTSPDNGQELSSSVYSLLYDSIAWNASGNVYEPEAANDCDLEPIAYEFFTQAFILYEEEVVDSKAQVTEIHNYWNSVEDDECIGGCE</sequence>
<dbReference type="Pfam" id="PF03635">
    <property type="entry name" value="Vps35"/>
    <property type="match status" value="1"/>
</dbReference>
<keyword evidence="7" id="KW-0472">Membrane</keyword>
<keyword evidence="10" id="KW-1185">Reference proteome</keyword>
<reference evidence="9 10" key="1">
    <citation type="journal article" date="2016" name="Sci. Rep.">
        <title>The Dendrobium catenatum Lindl. genome sequence provides insights into polysaccharide synthase, floral development and adaptive evolution.</title>
        <authorList>
            <person name="Zhang G.Q."/>
            <person name="Xu Q."/>
            <person name="Bian C."/>
            <person name="Tsai W.C."/>
            <person name="Yeh C.M."/>
            <person name="Liu K.W."/>
            <person name="Yoshida K."/>
            <person name="Zhang L.S."/>
            <person name="Chang S.B."/>
            <person name="Chen F."/>
            <person name="Shi Y."/>
            <person name="Su Y.Y."/>
            <person name="Zhang Y.Q."/>
            <person name="Chen L.J."/>
            <person name="Yin Y."/>
            <person name="Lin M."/>
            <person name="Huang H."/>
            <person name="Deng H."/>
            <person name="Wang Z.W."/>
            <person name="Zhu S.L."/>
            <person name="Zhao X."/>
            <person name="Deng C."/>
            <person name="Niu S.C."/>
            <person name="Huang J."/>
            <person name="Wang M."/>
            <person name="Liu G.H."/>
            <person name="Yang H.J."/>
            <person name="Xiao X.J."/>
            <person name="Hsiao Y.Y."/>
            <person name="Wu W.L."/>
            <person name="Chen Y.Y."/>
            <person name="Mitsuda N."/>
            <person name="Ohme-Takagi M."/>
            <person name="Luo Y.B."/>
            <person name="Van de Peer Y."/>
            <person name="Liu Z.J."/>
        </authorList>
    </citation>
    <scope>NUCLEOTIDE SEQUENCE [LARGE SCALE GENOMIC DNA]</scope>
    <source>
        <tissue evidence="9">The whole plant</tissue>
    </source>
</reference>
<dbReference type="GO" id="GO:0005829">
    <property type="term" value="C:cytosol"/>
    <property type="evidence" value="ECO:0007669"/>
    <property type="project" value="GOC"/>
</dbReference>
<dbReference type="SUPFAM" id="SSF81665">
    <property type="entry name" value="Calcium ATPase, transmembrane domain M"/>
    <property type="match status" value="1"/>
</dbReference>
<proteinExistence type="inferred from homology"/>
<evidence type="ECO:0000313" key="9">
    <source>
        <dbReference type="EMBL" id="PKU77930.1"/>
    </source>
</evidence>